<evidence type="ECO:0000313" key="2">
    <source>
        <dbReference type="EMBL" id="KAF7345130.1"/>
    </source>
</evidence>
<proteinExistence type="predicted"/>
<keyword evidence="3" id="KW-1185">Reference proteome</keyword>
<gene>
    <name evidence="2" type="ORF">MSAN_01889000</name>
</gene>
<dbReference type="OrthoDB" id="3121183at2759"/>
<reference evidence="2" key="1">
    <citation type="submission" date="2020-05" db="EMBL/GenBank/DDBJ databases">
        <title>Mycena genomes resolve the evolution of fungal bioluminescence.</title>
        <authorList>
            <person name="Tsai I.J."/>
        </authorList>
    </citation>
    <scope>NUCLEOTIDE SEQUENCE</scope>
    <source>
        <strain evidence="2">160909Yilan</strain>
    </source>
</reference>
<feature type="region of interest" description="Disordered" evidence="1">
    <location>
        <begin position="17"/>
        <end position="51"/>
    </location>
</feature>
<comment type="caution">
    <text evidence="2">The sequence shown here is derived from an EMBL/GenBank/DDBJ whole genome shotgun (WGS) entry which is preliminary data.</text>
</comment>
<dbReference type="AlphaFoldDB" id="A0A8H7CPA4"/>
<dbReference type="Proteomes" id="UP000623467">
    <property type="component" value="Unassembled WGS sequence"/>
</dbReference>
<dbReference type="EMBL" id="JACAZH010000020">
    <property type="protein sequence ID" value="KAF7345130.1"/>
    <property type="molecule type" value="Genomic_DNA"/>
</dbReference>
<protein>
    <submittedName>
        <fullName evidence="2">Uncharacterized protein</fullName>
    </submittedName>
</protein>
<accession>A0A8H7CPA4</accession>
<evidence type="ECO:0000256" key="1">
    <source>
        <dbReference type="SAM" id="MobiDB-lite"/>
    </source>
</evidence>
<name>A0A8H7CPA4_9AGAR</name>
<evidence type="ECO:0000313" key="3">
    <source>
        <dbReference type="Proteomes" id="UP000623467"/>
    </source>
</evidence>
<sequence>MVALELPHFRLHDLLAEHDKNPDSDSDSTSGDGSDSDDDETTPPLPPKNPLIPGSIICIACPGTLMTPRHPGDPIPGSVICVARPPPAPVKKASPAEVEARRLRKKHLKDRAARRVHHEMLRVKPGSRLKLCAALRVWQTVPVQINLGIKDEAFHGPVASSGWQAVHQDEVERRAFTLDELLTSDKGMRVFDWQGYIAIFSLILFLNRPSTPTPVIDADRHIPPLPRWLPGRRALGHDVAEAAVTRMQNAAIDAYTEEEWRCSARRSSPPGRTTPGASALPWAGGQTYPQNLAHKVRLLAIFARPVCLQTF</sequence>
<organism evidence="2 3">
    <name type="scientific">Mycena sanguinolenta</name>
    <dbReference type="NCBI Taxonomy" id="230812"/>
    <lineage>
        <taxon>Eukaryota</taxon>
        <taxon>Fungi</taxon>
        <taxon>Dikarya</taxon>
        <taxon>Basidiomycota</taxon>
        <taxon>Agaricomycotina</taxon>
        <taxon>Agaricomycetes</taxon>
        <taxon>Agaricomycetidae</taxon>
        <taxon>Agaricales</taxon>
        <taxon>Marasmiineae</taxon>
        <taxon>Mycenaceae</taxon>
        <taxon>Mycena</taxon>
    </lineage>
</organism>